<dbReference type="eggNOG" id="KOG2845">
    <property type="taxonomic scope" value="Eukaryota"/>
</dbReference>
<dbReference type="Pfam" id="PF08528">
    <property type="entry name" value="Whi5"/>
    <property type="match status" value="1"/>
</dbReference>
<evidence type="ECO:0000256" key="2">
    <source>
        <dbReference type="ARBA" id="ARBA00004496"/>
    </source>
</evidence>
<dbReference type="GO" id="GO:0008270">
    <property type="term" value="F:zinc ion binding"/>
    <property type="evidence" value="ECO:0007669"/>
    <property type="project" value="InterPro"/>
</dbReference>
<evidence type="ECO:0000256" key="7">
    <source>
        <dbReference type="ARBA" id="ARBA00023163"/>
    </source>
</evidence>
<proteinExistence type="inferred from homology"/>
<feature type="compositionally biased region" description="Basic and acidic residues" evidence="9">
    <location>
        <begin position="514"/>
        <end position="531"/>
    </location>
</feature>
<feature type="compositionally biased region" description="Basic and acidic residues" evidence="9">
    <location>
        <begin position="119"/>
        <end position="131"/>
    </location>
</feature>
<keyword evidence="7" id="KW-0804">Transcription</keyword>
<comment type="subcellular location">
    <subcellularLocation>
        <location evidence="2">Cytoplasm</location>
    </subcellularLocation>
    <subcellularLocation>
        <location evidence="1">Nucleus</location>
    </subcellularLocation>
</comment>
<dbReference type="InterPro" id="IPR039128">
    <property type="entry name" value="TRIP4-like"/>
</dbReference>
<evidence type="ECO:0000313" key="12">
    <source>
        <dbReference type="Proteomes" id="UP000019374"/>
    </source>
</evidence>
<dbReference type="InterPro" id="IPR013734">
    <property type="entry name" value="TF_Nrm1/Whi5"/>
</dbReference>
<evidence type="ECO:0000256" key="9">
    <source>
        <dbReference type="SAM" id="MobiDB-lite"/>
    </source>
</evidence>
<feature type="region of interest" description="Disordered" evidence="9">
    <location>
        <begin position="299"/>
        <end position="327"/>
    </location>
</feature>
<dbReference type="PANTHER" id="PTHR12963:SF4">
    <property type="entry name" value="ACTIVATING SIGNAL COINTEGRATOR 1"/>
    <property type="match status" value="1"/>
</dbReference>
<name>T5ANA6_OPHSC</name>
<comment type="similarity">
    <text evidence="3">Belongs to the WHI5/NRM1 family.</text>
</comment>
<evidence type="ECO:0000256" key="3">
    <source>
        <dbReference type="ARBA" id="ARBA00006922"/>
    </source>
</evidence>
<dbReference type="HOGENOM" id="CLU_027500_1_0_1"/>
<dbReference type="GO" id="GO:0180022">
    <property type="term" value="C:RQC-trigger complex"/>
    <property type="evidence" value="ECO:0007669"/>
    <property type="project" value="InterPro"/>
</dbReference>
<feature type="domain" description="TRIP4/RQT4 C2HC5-type zinc finger" evidence="10">
    <location>
        <begin position="233"/>
        <end position="284"/>
    </location>
</feature>
<dbReference type="EMBL" id="KE652188">
    <property type="protein sequence ID" value="EQL03911.1"/>
    <property type="molecule type" value="Genomic_DNA"/>
</dbReference>
<keyword evidence="6" id="KW-0805">Transcription regulation</keyword>
<keyword evidence="8" id="KW-0539">Nucleus</keyword>
<evidence type="ECO:0000256" key="6">
    <source>
        <dbReference type="ARBA" id="ARBA00023015"/>
    </source>
</evidence>
<evidence type="ECO:0000256" key="1">
    <source>
        <dbReference type="ARBA" id="ARBA00004123"/>
    </source>
</evidence>
<evidence type="ECO:0000256" key="4">
    <source>
        <dbReference type="ARBA" id="ARBA00022490"/>
    </source>
</evidence>
<feature type="compositionally biased region" description="Low complexity" evidence="9">
    <location>
        <begin position="132"/>
        <end position="149"/>
    </location>
</feature>
<feature type="region of interest" description="Disordered" evidence="9">
    <location>
        <begin position="469"/>
        <end position="544"/>
    </location>
</feature>
<keyword evidence="4" id="KW-0963">Cytoplasm</keyword>
<dbReference type="OrthoDB" id="338816at2759"/>
<dbReference type="Proteomes" id="UP000019374">
    <property type="component" value="Unassembled WGS sequence"/>
</dbReference>
<evidence type="ECO:0000313" key="11">
    <source>
        <dbReference type="EMBL" id="EQL03911.1"/>
    </source>
</evidence>
<feature type="compositionally biased region" description="Low complexity" evidence="9">
    <location>
        <begin position="175"/>
        <end position="194"/>
    </location>
</feature>
<dbReference type="GO" id="GO:0005737">
    <property type="term" value="C:cytoplasm"/>
    <property type="evidence" value="ECO:0007669"/>
    <property type="project" value="UniProtKB-SubCell"/>
</dbReference>
<dbReference type="GO" id="GO:0005634">
    <property type="term" value="C:nucleus"/>
    <property type="evidence" value="ECO:0007669"/>
    <property type="project" value="UniProtKB-SubCell"/>
</dbReference>
<evidence type="ECO:0000256" key="5">
    <source>
        <dbReference type="ARBA" id="ARBA00022491"/>
    </source>
</evidence>
<dbReference type="InterPro" id="IPR009349">
    <property type="entry name" value="TRIP4/RQT4_C2HC5_Znf"/>
</dbReference>
<dbReference type="AlphaFoldDB" id="T5ANA6"/>
<evidence type="ECO:0000256" key="8">
    <source>
        <dbReference type="ARBA" id="ARBA00023242"/>
    </source>
</evidence>
<reference evidence="11 12" key="1">
    <citation type="journal article" date="2013" name="Chin. Sci. Bull.">
        <title>Genome survey uncovers the secrets of sex and lifestyle in caterpillar fungus.</title>
        <authorList>
            <person name="Hu X."/>
            <person name="Zhang Y."/>
            <person name="Xiao G."/>
            <person name="Zheng P."/>
            <person name="Xia Y."/>
            <person name="Zhang X."/>
            <person name="St Leger R.J."/>
            <person name="Liu X."/>
            <person name="Wang C."/>
        </authorList>
    </citation>
    <scope>NUCLEOTIDE SEQUENCE [LARGE SCALE GENOMIC DNA]</scope>
    <source>
        <strain evidence="12">Co18 / CGMCC 3.14243</strain>
        <tissue evidence="11">Fruit-body</tissue>
    </source>
</reference>
<protein>
    <submittedName>
        <fullName evidence="11">C2HC5 finger protein</fullName>
    </submittedName>
</protein>
<organism evidence="11 12">
    <name type="scientific">Ophiocordyceps sinensis (strain Co18 / CGMCC 3.14243)</name>
    <name type="common">Yarsagumba caterpillar fungus</name>
    <name type="synonym">Hirsutella sinensis</name>
    <dbReference type="NCBI Taxonomy" id="911162"/>
    <lineage>
        <taxon>Eukaryota</taxon>
        <taxon>Fungi</taxon>
        <taxon>Dikarya</taxon>
        <taxon>Ascomycota</taxon>
        <taxon>Pezizomycotina</taxon>
        <taxon>Sordariomycetes</taxon>
        <taxon>Hypocreomycetidae</taxon>
        <taxon>Hypocreales</taxon>
        <taxon>Ophiocordycipitaceae</taxon>
        <taxon>Ophiocordyceps</taxon>
    </lineage>
</organism>
<feature type="region of interest" description="Disordered" evidence="9">
    <location>
        <begin position="55"/>
        <end position="207"/>
    </location>
</feature>
<evidence type="ECO:0000259" key="10">
    <source>
        <dbReference type="Pfam" id="PF06221"/>
    </source>
</evidence>
<dbReference type="Pfam" id="PF06221">
    <property type="entry name" value="zf-C2HC5"/>
    <property type="match status" value="1"/>
</dbReference>
<dbReference type="GO" id="GO:0045893">
    <property type="term" value="P:positive regulation of DNA-templated transcription"/>
    <property type="evidence" value="ECO:0007669"/>
    <property type="project" value="TreeGrafter"/>
</dbReference>
<accession>T5ANA6</accession>
<keyword evidence="5" id="KW-0678">Repressor</keyword>
<sequence>MSLAQLSQLLPLPEEELQQVLDYAASLSRPEAATHLHDMLGDSPLAVDFISSLNSHRRAPPAPTSSSTPADSGSASEPSGAVLKAWRAPKKKKGPAIHTPEARKLQGYEGPATTAYNKKKQDLEYIPKRDSAPSSSNASRAATPAAQAPAQPPPKQHATAAGYLISDGLSKGKAKSTPPSRSSTPKPSGGSSTKVAIPGGTPMTGQSTALSDLDAAIRMLEITTNPILEGGKRRKCNCVATRHPLQSAAPNCLSCGKVICIKEGLGQCTFCGSPLLNADEAQAMLRELKDERGRERMAANASVHRKADVSRTPAPFTPPRKADAGDGGDAIQDRIMADEAGAGGSKKRMADGVVKMRDDITNPVKGHSRNTSAISMASTTGSNMGQVRPCPPLCSSSFTLTWSCQLSAELKTLLSYAMVKVSHGWQSRSLDEKLMREMEWNAQPDYEKRRQVISIDLVGGKVVRKMAAVTRPVSSDDEPEPEPRALGERSGNANSAGGAFSRNPLLGALMRPVLEPRGEGSDMLEPREPRERKKGWRRVQDDLEDNEAVILDGGAYGHRAARDEPWCG</sequence>
<dbReference type="PANTHER" id="PTHR12963">
    <property type="entry name" value="THYROID RECEPTOR INTERACTING PROTEIN RELATED"/>
    <property type="match status" value="1"/>
</dbReference>
<gene>
    <name evidence="11" type="ORF">OCS_00404</name>
</gene>
<feature type="compositionally biased region" description="Low complexity" evidence="9">
    <location>
        <begin position="64"/>
        <end position="76"/>
    </location>
</feature>
<dbReference type="GO" id="GO:0072344">
    <property type="term" value="P:rescue of stalled ribosome"/>
    <property type="evidence" value="ECO:0007669"/>
    <property type="project" value="InterPro"/>
</dbReference>